<dbReference type="Proteomes" id="UP001066276">
    <property type="component" value="Chromosome 2_1"/>
</dbReference>
<dbReference type="AlphaFoldDB" id="A0AAV7VVI9"/>
<gene>
    <name evidence="1" type="ORF">NDU88_008053</name>
</gene>
<organism evidence="1 2">
    <name type="scientific">Pleurodeles waltl</name>
    <name type="common">Iberian ribbed newt</name>
    <dbReference type="NCBI Taxonomy" id="8319"/>
    <lineage>
        <taxon>Eukaryota</taxon>
        <taxon>Metazoa</taxon>
        <taxon>Chordata</taxon>
        <taxon>Craniata</taxon>
        <taxon>Vertebrata</taxon>
        <taxon>Euteleostomi</taxon>
        <taxon>Amphibia</taxon>
        <taxon>Batrachia</taxon>
        <taxon>Caudata</taxon>
        <taxon>Salamandroidea</taxon>
        <taxon>Salamandridae</taxon>
        <taxon>Pleurodelinae</taxon>
        <taxon>Pleurodeles</taxon>
    </lineage>
</organism>
<protein>
    <submittedName>
        <fullName evidence="1">Uncharacterized protein</fullName>
    </submittedName>
</protein>
<proteinExistence type="predicted"/>
<evidence type="ECO:0000313" key="1">
    <source>
        <dbReference type="EMBL" id="KAJ1204272.1"/>
    </source>
</evidence>
<sequence length="69" mass="7518">MGVRARAPFPSGSRTDTKEVDATMFVVKCQWLGDGAASLGVLAQWPPDECATTEDIIPSQTRELVFPEH</sequence>
<keyword evidence="2" id="KW-1185">Reference proteome</keyword>
<reference evidence="1" key="1">
    <citation type="journal article" date="2022" name="bioRxiv">
        <title>Sequencing and chromosome-scale assembly of the giantPleurodeles waltlgenome.</title>
        <authorList>
            <person name="Brown T."/>
            <person name="Elewa A."/>
            <person name="Iarovenko S."/>
            <person name="Subramanian E."/>
            <person name="Araus A.J."/>
            <person name="Petzold A."/>
            <person name="Susuki M."/>
            <person name="Suzuki K.-i.T."/>
            <person name="Hayashi T."/>
            <person name="Toyoda A."/>
            <person name="Oliveira C."/>
            <person name="Osipova E."/>
            <person name="Leigh N.D."/>
            <person name="Simon A."/>
            <person name="Yun M.H."/>
        </authorList>
    </citation>
    <scope>NUCLEOTIDE SEQUENCE</scope>
    <source>
        <strain evidence="1">20211129_DDA</strain>
        <tissue evidence="1">Liver</tissue>
    </source>
</reference>
<dbReference type="EMBL" id="JANPWB010000003">
    <property type="protein sequence ID" value="KAJ1204272.1"/>
    <property type="molecule type" value="Genomic_DNA"/>
</dbReference>
<evidence type="ECO:0000313" key="2">
    <source>
        <dbReference type="Proteomes" id="UP001066276"/>
    </source>
</evidence>
<name>A0AAV7VVI9_PLEWA</name>
<comment type="caution">
    <text evidence="1">The sequence shown here is derived from an EMBL/GenBank/DDBJ whole genome shotgun (WGS) entry which is preliminary data.</text>
</comment>
<accession>A0AAV7VVI9</accession>